<reference evidence="1 2" key="1">
    <citation type="submission" date="2013-09" db="EMBL/GenBank/DDBJ databases">
        <authorList>
            <person name="Zeng Z."/>
            <person name="Chen C."/>
        </authorList>
    </citation>
    <scope>NUCLEOTIDE SEQUENCE [LARGE SCALE GENOMIC DNA]</scope>
    <source>
        <strain evidence="1 2">F44-8</strain>
    </source>
</reference>
<dbReference type="eggNOG" id="ENOG5031767">
    <property type="taxonomic scope" value="Bacteria"/>
</dbReference>
<evidence type="ECO:0000313" key="2">
    <source>
        <dbReference type="Proteomes" id="UP000030129"/>
    </source>
</evidence>
<dbReference type="EMBL" id="JRLV01000021">
    <property type="protein sequence ID" value="KGO79116.1"/>
    <property type="molecule type" value="Genomic_DNA"/>
</dbReference>
<dbReference type="AlphaFoldDB" id="A0A0A2LIS8"/>
<organism evidence="1 2">
    <name type="scientific">Flavobacterium beibuense F44-8</name>
    <dbReference type="NCBI Taxonomy" id="1406840"/>
    <lineage>
        <taxon>Bacteria</taxon>
        <taxon>Pseudomonadati</taxon>
        <taxon>Bacteroidota</taxon>
        <taxon>Flavobacteriia</taxon>
        <taxon>Flavobacteriales</taxon>
        <taxon>Flavobacteriaceae</taxon>
        <taxon>Flavobacterium</taxon>
    </lineage>
</organism>
<protein>
    <submittedName>
        <fullName evidence="1">Uncharacterized protein</fullName>
    </submittedName>
</protein>
<accession>A0A0A2LIS8</accession>
<gene>
    <name evidence="1" type="ORF">Q763_15565</name>
</gene>
<proteinExistence type="predicted"/>
<sequence>MTKFIPWHIEPQLSEKHFANERFSIEAKNREVITFASRQDMDTFAGFEIKNGIIQENVLVFHLSFGSNNDEWNVVKKEYPNFFSFIKETVLPDMEEWITIDDVEDYI</sequence>
<evidence type="ECO:0000313" key="1">
    <source>
        <dbReference type="EMBL" id="KGO79116.1"/>
    </source>
</evidence>
<keyword evidence="2" id="KW-1185">Reference proteome</keyword>
<comment type="caution">
    <text evidence="1">The sequence shown here is derived from an EMBL/GenBank/DDBJ whole genome shotgun (WGS) entry which is preliminary data.</text>
</comment>
<dbReference type="Proteomes" id="UP000030129">
    <property type="component" value="Unassembled WGS sequence"/>
</dbReference>
<name>A0A0A2LIS8_9FLAO</name>